<dbReference type="Proteomes" id="UP000570595">
    <property type="component" value="Unassembled WGS sequence"/>
</dbReference>
<feature type="compositionally biased region" description="Basic and acidic residues" evidence="1">
    <location>
        <begin position="178"/>
        <end position="193"/>
    </location>
</feature>
<sequence>MVHQRIPPLPRGDRSQDGFTGDDSASDLFVSLVVGSTTLEPIPMKSYQFRSFWLKRAAEIVQHTSYSDYVARSSLAEIASSGTTESHLARKASPEDEMEGRQETAIQDDTASSEHEHPLGPIPEALHVYDEEGERLFPRTIPSDPDQPVFLRSALNRLLRMSVPDRPLMDDELPSARNDPRTEPADDRSRPDEIEPQGQGIEEIDRGSRAFEAIDTCWAEFIRQYQSQCEAQSSSEARQLMASNLDFITELRSRVRESWTMVAEASLPIDGKPGACP</sequence>
<gene>
    <name evidence="2" type="ORF">FOZ61_004366</name>
</gene>
<evidence type="ECO:0000256" key="1">
    <source>
        <dbReference type="SAM" id="MobiDB-lite"/>
    </source>
</evidence>
<evidence type="ECO:0000313" key="2">
    <source>
        <dbReference type="EMBL" id="KAF4669333.1"/>
    </source>
</evidence>
<accession>A0A7J6MCN2</accession>
<evidence type="ECO:0000313" key="3">
    <source>
        <dbReference type="Proteomes" id="UP000570595"/>
    </source>
</evidence>
<dbReference type="EMBL" id="JABAHT010000025">
    <property type="protein sequence ID" value="KAF4669333.1"/>
    <property type="molecule type" value="Genomic_DNA"/>
</dbReference>
<proteinExistence type="predicted"/>
<feature type="region of interest" description="Disordered" evidence="1">
    <location>
        <begin position="1"/>
        <end position="22"/>
    </location>
</feature>
<name>A0A7J6MCN2_PEROL</name>
<dbReference type="OrthoDB" id="10440263at2759"/>
<dbReference type="AlphaFoldDB" id="A0A7J6MCN2"/>
<comment type="caution">
    <text evidence="2">The sequence shown here is derived from an EMBL/GenBank/DDBJ whole genome shotgun (WGS) entry which is preliminary data.</text>
</comment>
<feature type="region of interest" description="Disordered" evidence="1">
    <location>
        <begin position="80"/>
        <end position="117"/>
    </location>
</feature>
<reference evidence="2 3" key="1">
    <citation type="submission" date="2020-04" db="EMBL/GenBank/DDBJ databases">
        <title>Perkinsus olseni comparative genomics.</title>
        <authorList>
            <person name="Bogema D.R."/>
        </authorList>
    </citation>
    <scope>NUCLEOTIDE SEQUENCE [LARGE SCALE GENOMIC DNA]</scope>
    <source>
        <strain evidence="2">ATCC PRA-179</strain>
    </source>
</reference>
<protein>
    <submittedName>
        <fullName evidence="2">Uncharacterized protein</fullName>
    </submittedName>
</protein>
<feature type="region of interest" description="Disordered" evidence="1">
    <location>
        <begin position="166"/>
        <end position="200"/>
    </location>
</feature>
<organism evidence="2 3">
    <name type="scientific">Perkinsus olseni</name>
    <name type="common">Perkinsus atlanticus</name>
    <dbReference type="NCBI Taxonomy" id="32597"/>
    <lineage>
        <taxon>Eukaryota</taxon>
        <taxon>Sar</taxon>
        <taxon>Alveolata</taxon>
        <taxon>Perkinsozoa</taxon>
        <taxon>Perkinsea</taxon>
        <taxon>Perkinsida</taxon>
        <taxon>Perkinsidae</taxon>
        <taxon>Perkinsus</taxon>
    </lineage>
</organism>